<evidence type="ECO:0008006" key="6">
    <source>
        <dbReference type="Google" id="ProtNLM"/>
    </source>
</evidence>
<keyword evidence="1 3" id="KW-0732">Signal</keyword>
<dbReference type="InterPro" id="IPR003367">
    <property type="entry name" value="Thrombospondin_3-like_rpt"/>
</dbReference>
<evidence type="ECO:0000256" key="1">
    <source>
        <dbReference type="ARBA" id="ARBA00022729"/>
    </source>
</evidence>
<dbReference type="eggNOG" id="COG3509">
    <property type="taxonomic scope" value="Bacteria"/>
</dbReference>
<dbReference type="PANTHER" id="PTHR10199:SF119">
    <property type="entry name" value="RE20510P"/>
    <property type="match status" value="1"/>
</dbReference>
<name>H2BSC8_GILLR</name>
<dbReference type="Gene3D" id="4.10.1080.10">
    <property type="entry name" value="TSP type-3 repeat"/>
    <property type="match status" value="1"/>
</dbReference>
<reference evidence="5" key="1">
    <citation type="journal article" date="2012" name="Stand. Genomic Sci.">
        <title>Genome sequence of the Antarctic rhodopsins-containing flavobacterium Gillisia limnaea type strain (R-8282(T)).</title>
        <authorList>
            <person name="Riedel T."/>
            <person name="Held B."/>
            <person name="Nolan M."/>
            <person name="Lucas S."/>
            <person name="Lapidus A."/>
            <person name="Tice H."/>
            <person name="Del Rio T.G."/>
            <person name="Cheng J.F."/>
            <person name="Han C."/>
            <person name="Tapia R."/>
            <person name="Goodwin L.A."/>
            <person name="Pitluck S."/>
            <person name="Liolios K."/>
            <person name="Mavromatis K."/>
            <person name="Pagani I."/>
            <person name="Ivanova N."/>
            <person name="Mikhailova N."/>
            <person name="Pati A."/>
            <person name="Chen A."/>
            <person name="Palaniappan K."/>
            <person name="Land M."/>
            <person name="Rohde M."/>
            <person name="Tindall B.J."/>
            <person name="Detter J.C."/>
            <person name="Goker M."/>
            <person name="Bristow J."/>
            <person name="Eisen J.A."/>
            <person name="Markowitz V."/>
            <person name="Hugenholtz P."/>
            <person name="Kyrpides N.C."/>
            <person name="Klenk H.P."/>
            <person name="Woyke T."/>
        </authorList>
    </citation>
    <scope>NUCLEOTIDE SEQUENCE [LARGE SCALE GENOMIC DNA]</scope>
    <source>
        <strain evidence="5">DSM 15749 / LMG 21470 / R-8282</strain>
    </source>
</reference>
<feature type="signal peptide" evidence="3">
    <location>
        <begin position="1"/>
        <end position="22"/>
    </location>
</feature>
<sequence>MKNFKFCVAYLAIFAMVFTSCSKDENSSIDGPDQELATLSFAPLLDNLDNARAALKQQENGIPICSDTTPDYVQIVLSNAEGDVVGSIGTPFSINLVNNQLFTMEVPELQLVPGVYSLDHFAVYNAADELIWIAPKTGGELANFVEDPLPLAINLGAGVKKYVDVSVLCFDDRDVNEYGYLFFELNPEQAVKFCFFVNVCPPEQAGRDFPARYSVSIWSGTDNTGQMLYTDVENFTGQYADTGDYYASPLCFALPSNDDMDEPYLYYELTLLSWPENYGTVPITVTSGTLTMADIIANFDGDDNVDYEHLRFGCPGGIPIGGNPTCTPGVPTSGDMDGDCIPDAQDNCPQTANPDQADSDGDGIGDACDGCPTEAGPESNDGCPLVTPPTGCGTAFMFGDTQINNISNSNRWGWAENFDTADGTTQVFNFWRGAGQNDTSKGVLAGTVTITATGDQVEFDIDLNTGFTISDLHVYLSEDSPGNIAKSPGQYNRNDEVGDSETNFTLTRTSSDSSFWVIVHAGDTCN</sequence>
<evidence type="ECO:0000256" key="2">
    <source>
        <dbReference type="ARBA" id="ARBA00022837"/>
    </source>
</evidence>
<organism evidence="4 5">
    <name type="scientific">Gillisia limnaea (strain DSM 15749 / LMG 21470 / R-8282)</name>
    <dbReference type="NCBI Taxonomy" id="865937"/>
    <lineage>
        <taxon>Bacteria</taxon>
        <taxon>Pseudomonadati</taxon>
        <taxon>Bacteroidota</taxon>
        <taxon>Flavobacteriia</taxon>
        <taxon>Flavobacteriales</taxon>
        <taxon>Flavobacteriaceae</taxon>
        <taxon>Gillisia</taxon>
    </lineage>
</organism>
<evidence type="ECO:0000313" key="4">
    <source>
        <dbReference type="EMBL" id="EHQ01451.1"/>
    </source>
</evidence>
<dbReference type="STRING" id="865937.Gilli_0749"/>
<dbReference type="PANTHER" id="PTHR10199">
    <property type="entry name" value="THROMBOSPONDIN"/>
    <property type="match status" value="1"/>
</dbReference>
<dbReference type="EMBL" id="JH594606">
    <property type="protein sequence ID" value="EHQ01451.1"/>
    <property type="molecule type" value="Genomic_DNA"/>
</dbReference>
<protein>
    <recommendedName>
        <fullName evidence="6">Thrombospondin type 3 repeat-containing protein</fullName>
    </recommendedName>
</protein>
<dbReference type="AlphaFoldDB" id="H2BSC8"/>
<dbReference type="PROSITE" id="PS51257">
    <property type="entry name" value="PROKAR_LIPOPROTEIN"/>
    <property type="match status" value="1"/>
</dbReference>
<dbReference type="Proteomes" id="UP000003844">
    <property type="component" value="Unassembled WGS sequence"/>
</dbReference>
<feature type="chain" id="PRO_5003560610" description="Thrombospondin type 3 repeat-containing protein" evidence="3">
    <location>
        <begin position="23"/>
        <end position="526"/>
    </location>
</feature>
<keyword evidence="2" id="KW-0106">Calcium</keyword>
<dbReference type="SUPFAM" id="SSF103647">
    <property type="entry name" value="TSP type-3 repeat"/>
    <property type="match status" value="1"/>
</dbReference>
<accession>H2BSC8</accession>
<dbReference type="GO" id="GO:0007155">
    <property type="term" value="P:cell adhesion"/>
    <property type="evidence" value="ECO:0007669"/>
    <property type="project" value="InterPro"/>
</dbReference>
<proteinExistence type="predicted"/>
<dbReference type="Pfam" id="PF02412">
    <property type="entry name" value="TSP_3"/>
    <property type="match status" value="1"/>
</dbReference>
<gene>
    <name evidence="4" type="ORF">Gilli_0749</name>
</gene>
<dbReference type="InterPro" id="IPR028974">
    <property type="entry name" value="TSP_type-3_rpt"/>
</dbReference>
<evidence type="ECO:0000256" key="3">
    <source>
        <dbReference type="SAM" id="SignalP"/>
    </source>
</evidence>
<dbReference type="RefSeq" id="WP_006987773.1">
    <property type="nucleotide sequence ID" value="NZ_JH594606.1"/>
</dbReference>
<dbReference type="HOGENOM" id="CLU_420791_0_0_10"/>
<keyword evidence="5" id="KW-1185">Reference proteome</keyword>
<evidence type="ECO:0000313" key="5">
    <source>
        <dbReference type="Proteomes" id="UP000003844"/>
    </source>
</evidence>
<dbReference type="GO" id="GO:0005509">
    <property type="term" value="F:calcium ion binding"/>
    <property type="evidence" value="ECO:0007669"/>
    <property type="project" value="InterPro"/>
</dbReference>